<sequence length="55" mass="6124">MPVEIRELVIQTNIVSPARTQEAPGSDQLALLKQQIVQECLKAIKDKAPRNGLDR</sequence>
<name>A0ABT2BPL1_9BURK</name>
<dbReference type="Pfam" id="PF19265">
    <property type="entry name" value="DUF5908"/>
    <property type="match status" value="1"/>
</dbReference>
<dbReference type="RefSeq" id="WP_258824290.1">
    <property type="nucleotide sequence ID" value="NZ_JANUGV010000006.1"/>
</dbReference>
<comment type="caution">
    <text evidence="1">The sequence shown here is derived from an EMBL/GenBank/DDBJ whole genome shotgun (WGS) entry which is preliminary data.</text>
</comment>
<gene>
    <name evidence="1" type="ORF">NX773_19395</name>
</gene>
<proteinExistence type="predicted"/>
<organism evidence="1 2">
    <name type="scientific">Massilia solisilvae</name>
    <dbReference type="NCBI Taxonomy" id="1811225"/>
    <lineage>
        <taxon>Bacteria</taxon>
        <taxon>Pseudomonadati</taxon>
        <taxon>Pseudomonadota</taxon>
        <taxon>Betaproteobacteria</taxon>
        <taxon>Burkholderiales</taxon>
        <taxon>Oxalobacteraceae</taxon>
        <taxon>Telluria group</taxon>
        <taxon>Massilia</taxon>
    </lineage>
</organism>
<dbReference type="InterPro" id="IPR045459">
    <property type="entry name" value="DUF5908"/>
</dbReference>
<keyword evidence="2" id="KW-1185">Reference proteome</keyword>
<evidence type="ECO:0000313" key="1">
    <source>
        <dbReference type="EMBL" id="MCS0610336.1"/>
    </source>
</evidence>
<dbReference type="EMBL" id="JANUGV010000006">
    <property type="protein sequence ID" value="MCS0610336.1"/>
    <property type="molecule type" value="Genomic_DNA"/>
</dbReference>
<reference evidence="1 2" key="1">
    <citation type="submission" date="2022-08" db="EMBL/GenBank/DDBJ databases">
        <title>Reclassification of Massilia species as members of the genera Telluria, Duganella, Pseudoduganella, Mokoshia gen. nov. and Zemynaea gen. nov. using orthogonal and non-orthogonal genome-based approaches.</title>
        <authorList>
            <person name="Bowman J.P."/>
        </authorList>
    </citation>
    <scope>NUCLEOTIDE SEQUENCE [LARGE SCALE GENOMIC DNA]</scope>
    <source>
        <strain evidence="1 2">JCM 31607</strain>
    </source>
</reference>
<dbReference type="Proteomes" id="UP001205861">
    <property type="component" value="Unassembled WGS sequence"/>
</dbReference>
<accession>A0ABT2BPL1</accession>
<evidence type="ECO:0000313" key="2">
    <source>
        <dbReference type="Proteomes" id="UP001205861"/>
    </source>
</evidence>
<protein>
    <submittedName>
        <fullName evidence="1">DUF5908 family protein</fullName>
    </submittedName>
</protein>